<organism evidence="8">
    <name type="scientific">Menopon gallinae</name>
    <name type="common">poultry shaft louse</name>
    <dbReference type="NCBI Taxonomy" id="328185"/>
    <lineage>
        <taxon>Eukaryota</taxon>
        <taxon>Metazoa</taxon>
        <taxon>Ecdysozoa</taxon>
        <taxon>Arthropoda</taxon>
        <taxon>Hexapoda</taxon>
        <taxon>Insecta</taxon>
        <taxon>Pterygota</taxon>
        <taxon>Neoptera</taxon>
        <taxon>Paraneoptera</taxon>
        <taxon>Psocodea</taxon>
        <taxon>Troctomorpha</taxon>
        <taxon>Phthiraptera</taxon>
        <taxon>Amblycera</taxon>
        <taxon>Menoponidae</taxon>
        <taxon>Menopon</taxon>
    </lineage>
</organism>
<dbReference type="AlphaFoldDB" id="A0AAW2HXN3"/>
<feature type="coiled-coil region" evidence="7">
    <location>
        <begin position="75"/>
        <end position="122"/>
    </location>
</feature>
<evidence type="ECO:0008006" key="9">
    <source>
        <dbReference type="Google" id="ProtNLM"/>
    </source>
</evidence>
<sequence length="135" mass="15879">MCDAWIRVPVHDCSRESAEAGAKSLDFRLLMESPLQPISPDPNCEESMKIYQEHEEMAREYLEVQQEMAYLTEYMKDLGERLSNSEQQRQQIEQLTSEKESLEQLQQNLSRQLELLQRDRSEGWVYVPTQGPRLT</sequence>
<evidence type="ECO:0000256" key="6">
    <source>
        <dbReference type="ARBA" id="ARBA00022840"/>
    </source>
</evidence>
<evidence type="ECO:0000313" key="8">
    <source>
        <dbReference type="EMBL" id="KAL0274767.1"/>
    </source>
</evidence>
<dbReference type="GO" id="GO:0004709">
    <property type="term" value="F:MAP kinase kinase kinase activity"/>
    <property type="evidence" value="ECO:0007669"/>
    <property type="project" value="TreeGrafter"/>
</dbReference>
<protein>
    <recommendedName>
        <fullName evidence="9">Mitogen-activated protein kinase kinase kinase</fullName>
    </recommendedName>
</protein>
<keyword evidence="3" id="KW-0808">Transferase</keyword>
<evidence type="ECO:0000256" key="2">
    <source>
        <dbReference type="ARBA" id="ARBA00022527"/>
    </source>
</evidence>
<dbReference type="GO" id="GO:0043123">
    <property type="term" value="P:positive regulation of canonical NF-kappaB signal transduction"/>
    <property type="evidence" value="ECO:0007669"/>
    <property type="project" value="TreeGrafter"/>
</dbReference>
<keyword evidence="6" id="KW-0067">ATP-binding</keyword>
<keyword evidence="4" id="KW-0547">Nucleotide-binding</keyword>
<keyword evidence="5" id="KW-0418">Kinase</keyword>
<evidence type="ECO:0000256" key="1">
    <source>
        <dbReference type="ARBA" id="ARBA00006529"/>
    </source>
</evidence>
<dbReference type="GO" id="GO:0006955">
    <property type="term" value="P:immune response"/>
    <property type="evidence" value="ECO:0007669"/>
    <property type="project" value="TreeGrafter"/>
</dbReference>
<comment type="similarity">
    <text evidence="1">Belongs to the protein kinase superfamily. STE Ser/Thr protein kinase family. MAP kinase kinase kinase subfamily.</text>
</comment>
<evidence type="ECO:0000256" key="4">
    <source>
        <dbReference type="ARBA" id="ARBA00022741"/>
    </source>
</evidence>
<dbReference type="PANTHER" id="PTHR46716:SF1">
    <property type="entry name" value="MITOGEN-ACTIVATED PROTEIN KINASE KINASE KINASE 7"/>
    <property type="match status" value="1"/>
</dbReference>
<evidence type="ECO:0000256" key="5">
    <source>
        <dbReference type="ARBA" id="ARBA00022777"/>
    </source>
</evidence>
<name>A0AAW2HXN3_9NEOP</name>
<proteinExistence type="inferred from homology"/>
<accession>A0AAW2HXN3</accession>
<gene>
    <name evidence="8" type="ORF">PYX00_002816</name>
</gene>
<dbReference type="GO" id="GO:0005524">
    <property type="term" value="F:ATP binding"/>
    <property type="evidence" value="ECO:0007669"/>
    <property type="project" value="UniProtKB-KW"/>
</dbReference>
<comment type="caution">
    <text evidence="8">The sequence shown here is derived from an EMBL/GenBank/DDBJ whole genome shotgun (WGS) entry which is preliminary data.</text>
</comment>
<dbReference type="GO" id="GO:0007254">
    <property type="term" value="P:JNK cascade"/>
    <property type="evidence" value="ECO:0007669"/>
    <property type="project" value="TreeGrafter"/>
</dbReference>
<evidence type="ECO:0000256" key="7">
    <source>
        <dbReference type="SAM" id="Coils"/>
    </source>
</evidence>
<reference evidence="8" key="1">
    <citation type="journal article" date="2024" name="Gigascience">
        <title>Chromosome-level genome of the poultry shaft louse Menopon gallinae provides insight into the host-switching and adaptive evolution of parasitic lice.</title>
        <authorList>
            <person name="Xu Y."/>
            <person name="Ma L."/>
            <person name="Liu S."/>
            <person name="Liang Y."/>
            <person name="Liu Q."/>
            <person name="He Z."/>
            <person name="Tian L."/>
            <person name="Duan Y."/>
            <person name="Cai W."/>
            <person name="Li H."/>
            <person name="Song F."/>
        </authorList>
    </citation>
    <scope>NUCLEOTIDE SEQUENCE</scope>
    <source>
        <strain evidence="8">Cailab_2023a</strain>
    </source>
</reference>
<keyword evidence="7" id="KW-0175">Coiled coil</keyword>
<keyword evidence="2" id="KW-0723">Serine/threonine-protein kinase</keyword>
<dbReference type="EMBL" id="JARGDH010000002">
    <property type="protein sequence ID" value="KAL0274767.1"/>
    <property type="molecule type" value="Genomic_DNA"/>
</dbReference>
<evidence type="ECO:0000256" key="3">
    <source>
        <dbReference type="ARBA" id="ARBA00022679"/>
    </source>
</evidence>
<dbReference type="PANTHER" id="PTHR46716">
    <property type="entry name" value="MITOGEN-ACTIVATED PROTEIN KINASE KINASE KINASE 7"/>
    <property type="match status" value="1"/>
</dbReference>